<evidence type="ECO:0000256" key="6">
    <source>
        <dbReference type="ARBA" id="ARBA00022691"/>
    </source>
</evidence>
<dbReference type="NCBIfam" id="NF001453">
    <property type="entry name" value="PRK00312.1"/>
    <property type="match status" value="1"/>
</dbReference>
<comment type="similarity">
    <text evidence="2 9">Belongs to the methyltransferase superfamily. L-isoaspartyl/D-aspartyl protein methyltransferase family.</text>
</comment>
<evidence type="ECO:0000256" key="7">
    <source>
        <dbReference type="ARBA" id="ARBA00025330"/>
    </source>
</evidence>
<comment type="subcellular location">
    <subcellularLocation>
        <location evidence="1 9">Cytoplasm</location>
    </subcellularLocation>
</comment>
<dbReference type="InterPro" id="IPR000682">
    <property type="entry name" value="PCMT"/>
</dbReference>
<dbReference type="SUPFAM" id="SSF53335">
    <property type="entry name" value="S-adenosyl-L-methionine-dependent methyltransferases"/>
    <property type="match status" value="1"/>
</dbReference>
<dbReference type="AlphaFoldDB" id="A0A284VQ73"/>
<dbReference type="GO" id="GO:0005737">
    <property type="term" value="C:cytoplasm"/>
    <property type="evidence" value="ECO:0007669"/>
    <property type="project" value="UniProtKB-SubCell"/>
</dbReference>
<evidence type="ECO:0000313" key="11">
    <source>
        <dbReference type="Proteomes" id="UP000218615"/>
    </source>
</evidence>
<evidence type="ECO:0000256" key="5">
    <source>
        <dbReference type="ARBA" id="ARBA00022679"/>
    </source>
</evidence>
<dbReference type="PANTHER" id="PTHR11579:SF0">
    <property type="entry name" value="PROTEIN-L-ISOASPARTATE(D-ASPARTATE) O-METHYLTRANSFERASE"/>
    <property type="match status" value="1"/>
</dbReference>
<dbReference type="Proteomes" id="UP000218615">
    <property type="component" value="Unassembled WGS sequence"/>
</dbReference>
<evidence type="ECO:0000256" key="8">
    <source>
        <dbReference type="ARBA" id="ARBA00029295"/>
    </source>
</evidence>
<dbReference type="HAMAP" id="MF_00090">
    <property type="entry name" value="PIMT"/>
    <property type="match status" value="1"/>
</dbReference>
<feature type="active site" evidence="9">
    <location>
        <position position="59"/>
    </location>
</feature>
<dbReference type="EC" id="2.1.1.77" evidence="9"/>
<keyword evidence="5 9" id="KW-0808">Transferase</keyword>
<dbReference type="InterPro" id="IPR029063">
    <property type="entry name" value="SAM-dependent_MTases_sf"/>
</dbReference>
<keyword evidence="3 9" id="KW-0963">Cytoplasm</keyword>
<evidence type="ECO:0000256" key="4">
    <source>
        <dbReference type="ARBA" id="ARBA00022603"/>
    </source>
</evidence>
<dbReference type="Gene3D" id="3.40.50.150">
    <property type="entry name" value="Vaccinia Virus protein VP39"/>
    <property type="match status" value="1"/>
</dbReference>
<dbReference type="OrthoDB" id="33618at2157"/>
<accession>A0A284VQ73</accession>
<evidence type="ECO:0000313" key="10">
    <source>
        <dbReference type="EMBL" id="SNQ61368.1"/>
    </source>
</evidence>
<dbReference type="PROSITE" id="PS01279">
    <property type="entry name" value="PCMT"/>
    <property type="match status" value="1"/>
</dbReference>
<dbReference type="CDD" id="cd02440">
    <property type="entry name" value="AdoMet_MTases"/>
    <property type="match status" value="1"/>
</dbReference>
<dbReference type="STRING" id="1392998.ANME2D_03260"/>
<sequence length="211" mass="22883">MEFEAQRDGLIEELRLLGISECVLDAMRRVPRHLFVPESEWKYAYADYPLPIGWGQTISAPHMVAIMCDLLDIRDGMKTLEIGAGSGYHAAVMAMLAGSGHVYAVEVIEGLAEFARRNLKKAGITNVTVVSGDGSLGLPEYAPYDRINVACAAPDILDTLTDQLKSGGKLVIPVGRYFQELYLVTKVDGLKKEAKGGVVFVPLVGKKGFPA</sequence>
<dbReference type="NCBIfam" id="TIGR00080">
    <property type="entry name" value="pimt"/>
    <property type="match status" value="1"/>
</dbReference>
<keyword evidence="11" id="KW-1185">Reference proteome</keyword>
<keyword evidence="4 9" id="KW-0489">Methyltransferase</keyword>
<dbReference type="GO" id="GO:0004719">
    <property type="term" value="F:protein-L-isoaspartate (D-aspartate) O-methyltransferase activity"/>
    <property type="evidence" value="ECO:0007669"/>
    <property type="project" value="UniProtKB-UniRule"/>
</dbReference>
<protein>
    <recommendedName>
        <fullName evidence="9">Protein-L-isoaspartate O-methyltransferase</fullName>
        <ecNumber evidence="9">2.1.1.77</ecNumber>
    </recommendedName>
    <alternativeName>
        <fullName evidence="9">L-isoaspartyl protein carboxyl methyltransferase</fullName>
    </alternativeName>
    <alternativeName>
        <fullName evidence="9">Protein L-isoaspartyl methyltransferase</fullName>
    </alternativeName>
    <alternativeName>
        <fullName evidence="9">Protein-beta-aspartate methyltransferase</fullName>
        <shortName evidence="9">PIMT</shortName>
    </alternativeName>
</protein>
<dbReference type="GO" id="GO:0032259">
    <property type="term" value="P:methylation"/>
    <property type="evidence" value="ECO:0007669"/>
    <property type="project" value="UniProtKB-KW"/>
</dbReference>
<evidence type="ECO:0000256" key="3">
    <source>
        <dbReference type="ARBA" id="ARBA00022490"/>
    </source>
</evidence>
<evidence type="ECO:0000256" key="2">
    <source>
        <dbReference type="ARBA" id="ARBA00005369"/>
    </source>
</evidence>
<comment type="function">
    <text evidence="7 9">Catalyzes the methyl esterification of L-isoaspartyl residues in peptides and proteins that result from spontaneous decomposition of normal L-aspartyl and L-asparaginyl residues. It plays a role in the repair and/or degradation of damaged proteins.</text>
</comment>
<organism evidence="10 11">
    <name type="scientific">Candidatus Methanoperedens nitratireducens</name>
    <dbReference type="NCBI Taxonomy" id="1392998"/>
    <lineage>
        <taxon>Archaea</taxon>
        <taxon>Methanobacteriati</taxon>
        <taxon>Methanobacteriota</taxon>
        <taxon>Stenosarchaea group</taxon>
        <taxon>Methanomicrobia</taxon>
        <taxon>Methanosarcinales</taxon>
        <taxon>ANME-2 cluster</taxon>
        <taxon>Candidatus Methanoperedentaceae</taxon>
        <taxon>Candidatus Methanoperedens</taxon>
    </lineage>
</organism>
<dbReference type="RefSeq" id="WP_096206064.1">
    <property type="nucleotide sequence ID" value="NZ_FZMP01000178.1"/>
</dbReference>
<dbReference type="PANTHER" id="PTHR11579">
    <property type="entry name" value="PROTEIN-L-ISOASPARTATE O-METHYLTRANSFERASE"/>
    <property type="match status" value="1"/>
</dbReference>
<dbReference type="Pfam" id="PF01135">
    <property type="entry name" value="PCMT"/>
    <property type="match status" value="1"/>
</dbReference>
<proteinExistence type="inferred from homology"/>
<name>A0A284VQ73_9EURY</name>
<reference evidence="11" key="1">
    <citation type="submission" date="2017-06" db="EMBL/GenBank/DDBJ databases">
        <authorList>
            <person name="Cremers G."/>
        </authorList>
    </citation>
    <scope>NUCLEOTIDE SEQUENCE [LARGE SCALE GENOMIC DNA]</scope>
</reference>
<comment type="catalytic activity">
    <reaction evidence="8 9">
        <text>[protein]-L-isoaspartate + S-adenosyl-L-methionine = [protein]-L-isoaspartate alpha-methyl ester + S-adenosyl-L-homocysteine</text>
        <dbReference type="Rhea" id="RHEA:12705"/>
        <dbReference type="Rhea" id="RHEA-COMP:12143"/>
        <dbReference type="Rhea" id="RHEA-COMP:12144"/>
        <dbReference type="ChEBI" id="CHEBI:57856"/>
        <dbReference type="ChEBI" id="CHEBI:59789"/>
        <dbReference type="ChEBI" id="CHEBI:90596"/>
        <dbReference type="ChEBI" id="CHEBI:90598"/>
        <dbReference type="EC" id="2.1.1.77"/>
    </reaction>
</comment>
<dbReference type="GO" id="GO:0030091">
    <property type="term" value="P:protein repair"/>
    <property type="evidence" value="ECO:0007669"/>
    <property type="project" value="UniProtKB-UniRule"/>
</dbReference>
<evidence type="ECO:0000256" key="9">
    <source>
        <dbReference type="HAMAP-Rule" id="MF_00090"/>
    </source>
</evidence>
<gene>
    <name evidence="9 10" type="primary">pcm</name>
    <name evidence="10" type="ORF">MNV_330036</name>
</gene>
<keyword evidence="6 9" id="KW-0949">S-adenosyl-L-methionine</keyword>
<dbReference type="FunFam" id="3.40.50.150:FF:000010">
    <property type="entry name" value="Protein-L-isoaspartate O-methyltransferase"/>
    <property type="match status" value="1"/>
</dbReference>
<evidence type="ECO:0000256" key="1">
    <source>
        <dbReference type="ARBA" id="ARBA00004496"/>
    </source>
</evidence>
<dbReference type="EMBL" id="FZMP01000178">
    <property type="protein sequence ID" value="SNQ61368.1"/>
    <property type="molecule type" value="Genomic_DNA"/>
</dbReference>